<dbReference type="Gene3D" id="3.40.50.410">
    <property type="entry name" value="von Willebrand factor, type A domain"/>
    <property type="match status" value="1"/>
</dbReference>
<dbReference type="EMBL" id="AAWS01000020">
    <property type="protein sequence ID" value="EAY27864.1"/>
    <property type="molecule type" value="Genomic_DNA"/>
</dbReference>
<dbReference type="SMART" id="SM00327">
    <property type="entry name" value="VWA"/>
    <property type="match status" value="1"/>
</dbReference>
<keyword evidence="3" id="KW-1185">Reference proteome</keyword>
<dbReference type="InterPro" id="IPR002035">
    <property type="entry name" value="VWF_A"/>
</dbReference>
<dbReference type="InterPro" id="IPR011392">
    <property type="entry name" value="Tellurite-R_TerY"/>
</dbReference>
<accession>A1ZP72</accession>
<dbReference type="AlphaFoldDB" id="A1ZP72"/>
<proteinExistence type="predicted"/>
<evidence type="ECO:0000259" key="1">
    <source>
        <dbReference type="PROSITE" id="PS50234"/>
    </source>
</evidence>
<dbReference type="Pfam" id="PF00092">
    <property type="entry name" value="VWA"/>
    <property type="match status" value="1"/>
</dbReference>
<evidence type="ECO:0000313" key="3">
    <source>
        <dbReference type="Proteomes" id="UP000004095"/>
    </source>
</evidence>
<reference evidence="2 3" key="1">
    <citation type="submission" date="2007-01" db="EMBL/GenBank/DDBJ databases">
        <authorList>
            <person name="Haygood M."/>
            <person name="Podell S."/>
            <person name="Anderson C."/>
            <person name="Hopkinson B."/>
            <person name="Roe K."/>
            <person name="Barbeau K."/>
            <person name="Gaasterland T."/>
            <person name="Ferriera S."/>
            <person name="Johnson J."/>
            <person name="Kravitz S."/>
            <person name="Beeson K."/>
            <person name="Sutton G."/>
            <person name="Rogers Y.-H."/>
            <person name="Friedman R."/>
            <person name="Frazier M."/>
            <person name="Venter J.C."/>
        </authorList>
    </citation>
    <scope>NUCLEOTIDE SEQUENCE [LARGE SCALE GENOMIC DNA]</scope>
    <source>
        <strain evidence="2 3">ATCC 23134</strain>
    </source>
</reference>
<gene>
    <name evidence="2" type="ORF">M23134_00305</name>
</gene>
<protein>
    <submittedName>
        <fullName evidence="2">von Willebrand factor, type A</fullName>
    </submittedName>
</protein>
<dbReference type="SUPFAM" id="SSF53300">
    <property type="entry name" value="vWA-like"/>
    <property type="match status" value="1"/>
</dbReference>
<evidence type="ECO:0000313" key="2">
    <source>
        <dbReference type="EMBL" id="EAY27864.1"/>
    </source>
</evidence>
<dbReference type="Proteomes" id="UP000004095">
    <property type="component" value="Unassembled WGS sequence"/>
</dbReference>
<organism evidence="2 3">
    <name type="scientific">Microscilla marina ATCC 23134</name>
    <dbReference type="NCBI Taxonomy" id="313606"/>
    <lineage>
        <taxon>Bacteria</taxon>
        <taxon>Pseudomonadati</taxon>
        <taxon>Bacteroidota</taxon>
        <taxon>Cytophagia</taxon>
        <taxon>Cytophagales</taxon>
        <taxon>Microscillaceae</taxon>
        <taxon>Microscilla</taxon>
    </lineage>
</organism>
<dbReference type="RefSeq" id="WP_002698871.1">
    <property type="nucleotide sequence ID" value="NZ_AAWS01000020.1"/>
</dbReference>
<dbReference type="PIRSF" id="PIRSF020634">
    <property type="entry name" value="TerY_vWA"/>
    <property type="match status" value="1"/>
</dbReference>
<comment type="caution">
    <text evidence="2">The sequence shown here is derived from an EMBL/GenBank/DDBJ whole genome shotgun (WGS) entry which is preliminary data.</text>
</comment>
<dbReference type="eggNOG" id="COG4245">
    <property type="taxonomic scope" value="Bacteria"/>
</dbReference>
<dbReference type="PROSITE" id="PS50234">
    <property type="entry name" value="VWFA"/>
    <property type="match status" value="1"/>
</dbReference>
<dbReference type="OrthoDB" id="9806395at2"/>
<name>A1ZP72_MICM2</name>
<sequence length="224" mass="25217">MAANDFLAETPENFEQKCLCILVLDVSGSMIGNPIQQLNEGLQRFKQQVMNDEIASQRLEICIITFSGRVACIQEPSLIHNFEMPTLKAGGSTALVDGLRRAILKVTTRKNWYKQTGQPYYRPFVIMITDGEPDADQDVKGVSQDIDIRVDNKEFLFFPIGVQDANMDVLRQLSHRSTPPMMLRGLNFNEFFQWLSNSVSVITKSKEGDKVNLPDTSGWGQIAI</sequence>
<dbReference type="InterPro" id="IPR036465">
    <property type="entry name" value="vWFA_dom_sf"/>
</dbReference>
<feature type="domain" description="VWFA" evidence="1">
    <location>
        <begin position="19"/>
        <end position="202"/>
    </location>
</feature>